<comment type="caution">
    <text evidence="1">The sequence shown here is derived from an EMBL/GenBank/DDBJ whole genome shotgun (WGS) entry which is preliminary data.</text>
</comment>
<keyword evidence="2" id="KW-1185">Reference proteome</keyword>
<evidence type="ECO:0000313" key="2">
    <source>
        <dbReference type="Proteomes" id="UP001054945"/>
    </source>
</evidence>
<protein>
    <submittedName>
        <fullName evidence="1">Uncharacterized protein</fullName>
    </submittedName>
</protein>
<dbReference type="EMBL" id="BPLR01020991">
    <property type="protein sequence ID" value="GIX84679.1"/>
    <property type="molecule type" value="Genomic_DNA"/>
</dbReference>
<accession>A0AAV4NK01</accession>
<evidence type="ECO:0000313" key="1">
    <source>
        <dbReference type="EMBL" id="GIX84679.1"/>
    </source>
</evidence>
<sequence>MNSGQYRLISFQEDMDSTFVATIMIKISLESCNTCRISPSDLEDEIWRRRAISKRVLISLTIICDKPSNPEGPISSPPKGLAILNSRFVKSDQGLRAGGHPALERDPLKMTTGLRRILFSF</sequence>
<gene>
    <name evidence="1" type="ORF">CEXT_311581</name>
</gene>
<dbReference type="Proteomes" id="UP001054945">
    <property type="component" value="Unassembled WGS sequence"/>
</dbReference>
<name>A0AAV4NK01_CAEEX</name>
<organism evidence="1 2">
    <name type="scientific">Caerostris extrusa</name>
    <name type="common">Bark spider</name>
    <name type="synonym">Caerostris bankana</name>
    <dbReference type="NCBI Taxonomy" id="172846"/>
    <lineage>
        <taxon>Eukaryota</taxon>
        <taxon>Metazoa</taxon>
        <taxon>Ecdysozoa</taxon>
        <taxon>Arthropoda</taxon>
        <taxon>Chelicerata</taxon>
        <taxon>Arachnida</taxon>
        <taxon>Araneae</taxon>
        <taxon>Araneomorphae</taxon>
        <taxon>Entelegynae</taxon>
        <taxon>Araneoidea</taxon>
        <taxon>Araneidae</taxon>
        <taxon>Caerostris</taxon>
    </lineage>
</organism>
<reference evidence="1 2" key="1">
    <citation type="submission" date="2021-06" db="EMBL/GenBank/DDBJ databases">
        <title>Caerostris extrusa draft genome.</title>
        <authorList>
            <person name="Kono N."/>
            <person name="Arakawa K."/>
        </authorList>
    </citation>
    <scope>NUCLEOTIDE SEQUENCE [LARGE SCALE GENOMIC DNA]</scope>
</reference>
<proteinExistence type="predicted"/>
<dbReference type="AlphaFoldDB" id="A0AAV4NK01"/>